<keyword evidence="2" id="KW-0472">Membrane</keyword>
<comment type="caution">
    <text evidence="3">The sequence shown here is derived from an EMBL/GenBank/DDBJ whole genome shotgun (WGS) entry which is preliminary data.</text>
</comment>
<name>A0A433DKJ0_9FUNG</name>
<dbReference type="EMBL" id="RBNI01000785">
    <property type="protein sequence ID" value="RUP51349.1"/>
    <property type="molecule type" value="Genomic_DNA"/>
</dbReference>
<keyword evidence="4" id="KW-1185">Reference proteome</keyword>
<evidence type="ECO:0000256" key="1">
    <source>
        <dbReference type="SAM" id="MobiDB-lite"/>
    </source>
</evidence>
<dbReference type="Proteomes" id="UP000268093">
    <property type="component" value="Unassembled WGS sequence"/>
</dbReference>
<dbReference type="OrthoDB" id="2448307at2759"/>
<dbReference type="AlphaFoldDB" id="A0A433DKJ0"/>
<proteinExistence type="predicted"/>
<evidence type="ECO:0000313" key="4">
    <source>
        <dbReference type="Proteomes" id="UP000268093"/>
    </source>
</evidence>
<feature type="transmembrane region" description="Helical" evidence="2">
    <location>
        <begin position="77"/>
        <end position="100"/>
    </location>
</feature>
<keyword evidence="2" id="KW-1133">Transmembrane helix</keyword>
<protein>
    <submittedName>
        <fullName evidence="3">Uncharacterized protein</fullName>
    </submittedName>
</protein>
<evidence type="ECO:0000313" key="3">
    <source>
        <dbReference type="EMBL" id="RUP51349.1"/>
    </source>
</evidence>
<dbReference type="InterPro" id="IPR040410">
    <property type="entry name" value="UPF0658_Golgi"/>
</dbReference>
<dbReference type="GO" id="GO:0005794">
    <property type="term" value="C:Golgi apparatus"/>
    <property type="evidence" value="ECO:0007669"/>
    <property type="project" value="TreeGrafter"/>
</dbReference>
<organism evidence="3 4">
    <name type="scientific">Jimgerdemannia flammicorona</name>
    <dbReference type="NCBI Taxonomy" id="994334"/>
    <lineage>
        <taxon>Eukaryota</taxon>
        <taxon>Fungi</taxon>
        <taxon>Fungi incertae sedis</taxon>
        <taxon>Mucoromycota</taxon>
        <taxon>Mucoromycotina</taxon>
        <taxon>Endogonomycetes</taxon>
        <taxon>Endogonales</taxon>
        <taxon>Endogonaceae</taxon>
        <taxon>Jimgerdemannia</taxon>
    </lineage>
</organism>
<gene>
    <name evidence="3" type="ORF">BC936DRAFT_148632</name>
</gene>
<dbReference type="PANTHER" id="PTHR34391">
    <property type="entry name" value="UPF0658 GOLGI APPARATUS MEMBRANE PROTEIN C1952.10C-RELATED"/>
    <property type="match status" value="1"/>
</dbReference>
<reference evidence="3 4" key="1">
    <citation type="journal article" date="2018" name="New Phytol.">
        <title>Phylogenomics of Endogonaceae and evolution of mycorrhizas within Mucoromycota.</title>
        <authorList>
            <person name="Chang Y."/>
            <person name="Desiro A."/>
            <person name="Na H."/>
            <person name="Sandor L."/>
            <person name="Lipzen A."/>
            <person name="Clum A."/>
            <person name="Barry K."/>
            <person name="Grigoriev I.V."/>
            <person name="Martin F.M."/>
            <person name="Stajich J.E."/>
            <person name="Smith M.E."/>
            <person name="Bonito G."/>
            <person name="Spatafora J.W."/>
        </authorList>
    </citation>
    <scope>NUCLEOTIDE SEQUENCE [LARGE SCALE GENOMIC DNA]</scope>
    <source>
        <strain evidence="3 4">GMNB39</strain>
    </source>
</reference>
<keyword evidence="2" id="KW-0812">Transmembrane</keyword>
<feature type="region of interest" description="Disordered" evidence="1">
    <location>
        <begin position="1"/>
        <end position="21"/>
    </location>
</feature>
<feature type="transmembrane region" description="Helical" evidence="2">
    <location>
        <begin position="112"/>
        <end position="135"/>
    </location>
</feature>
<evidence type="ECO:0000256" key="2">
    <source>
        <dbReference type="SAM" id="Phobius"/>
    </source>
</evidence>
<dbReference type="PANTHER" id="PTHR34391:SF1">
    <property type="entry name" value="UPF0658 GOLGI APPARATUS MEMBRANE PROTEIN C1952.10C-RELATED"/>
    <property type="match status" value="1"/>
</dbReference>
<accession>A0A433DKJ0</accession>
<sequence>MDMETSPASTSSNTTMPSMNTTMPDMNHTAMMRRVMAINMTVNMTDEMGKEIFIQDMKIYKDLGADIEIRRMYQNHLCLLTLLKLDIFFFVGYAIQLITLMPGGGSNSIIEFTIAIPISVLMLVFGFRGVSIIGVGMSLF</sequence>